<evidence type="ECO:0000313" key="8">
    <source>
        <dbReference type="EMBL" id="SUN13140.1"/>
    </source>
</evidence>
<dbReference type="Proteomes" id="UP000255140">
    <property type="component" value="Unassembled WGS sequence"/>
</dbReference>
<evidence type="ECO:0000313" key="11">
    <source>
        <dbReference type="Proteomes" id="UP000254076"/>
    </source>
</evidence>
<evidence type="ECO:0000313" key="13">
    <source>
        <dbReference type="Proteomes" id="UP000256718"/>
    </source>
</evidence>
<dbReference type="Proteomes" id="UP000254076">
    <property type="component" value="Unassembled WGS sequence"/>
</dbReference>
<dbReference type="EMBL" id="UHEQ01000004">
    <property type="protein sequence ID" value="SUN13140.1"/>
    <property type="molecule type" value="Genomic_DNA"/>
</dbReference>
<dbReference type="EMBL" id="UHEQ01000004">
    <property type="protein sequence ID" value="SUN13069.1"/>
    <property type="molecule type" value="Genomic_DNA"/>
</dbReference>
<proteinExistence type="predicted"/>
<dbReference type="EMBL" id="UAVB01000003">
    <property type="protein sequence ID" value="SQA20073.1"/>
    <property type="molecule type" value="Genomic_DNA"/>
</dbReference>
<gene>
    <name evidence="1" type="ORF">C4618_00325</name>
    <name evidence="2" type="ORF">NCTC8181_00013</name>
    <name evidence="3" type="ORF">NCTC8181_02423</name>
    <name evidence="4" type="ORF">NCTC8181_02474</name>
    <name evidence="5" type="ORF">NCTC8181_02626</name>
    <name evidence="6" type="ORF">NCTC8181_02677</name>
    <name evidence="7" type="ORF">NCTC8185_00219</name>
    <name evidence="8" type="ORF">NCTC8185_00291</name>
    <name evidence="9" type="ORF">NCTC9828_02008</name>
</gene>
<evidence type="ECO:0000313" key="9">
    <source>
        <dbReference type="EMBL" id="SUN29754.1"/>
    </source>
</evidence>
<dbReference type="Proteomes" id="UP000256718">
    <property type="component" value="Unassembled WGS sequence"/>
</dbReference>
<dbReference type="EMBL" id="UAVB01000001">
    <property type="protein sequence ID" value="SQA17107.1"/>
    <property type="molecule type" value="Genomic_DNA"/>
</dbReference>
<dbReference type="EMBL" id="UHEW01000005">
    <property type="protein sequence ID" value="SUN29754.1"/>
    <property type="molecule type" value="Genomic_DNA"/>
</dbReference>
<evidence type="ECO:0000313" key="1">
    <source>
        <dbReference type="EMBL" id="RDY91488.1"/>
    </source>
</evidence>
<dbReference type="EMBL" id="QHGZ01000009">
    <property type="protein sequence ID" value="RDY91488.1"/>
    <property type="molecule type" value="Genomic_DNA"/>
</dbReference>
<evidence type="ECO:0000313" key="7">
    <source>
        <dbReference type="EMBL" id="SUN13069.1"/>
    </source>
</evidence>
<reference evidence="10 11" key="2">
    <citation type="submission" date="2018-06" db="EMBL/GenBank/DDBJ databases">
        <authorList>
            <consortium name="Pathogen Informatics"/>
            <person name="Doyle S."/>
        </authorList>
    </citation>
    <scope>NUCLEOTIDE SEQUENCE [LARGE SCALE GENOMIC DNA]</scope>
    <source>
        <strain evidence="6 10">NCTC8181</strain>
        <strain evidence="7 11">NCTC8185</strain>
        <strain evidence="9 12">NCTC9828</strain>
    </source>
</reference>
<dbReference type="AlphaFoldDB" id="A0A2G3DKF0"/>
<evidence type="ECO:0000313" key="10">
    <source>
        <dbReference type="Proteomes" id="UP000250200"/>
    </source>
</evidence>
<comment type="caution">
    <text evidence="6">The sequence shown here is derived from an EMBL/GenBank/DDBJ whole genome shotgun (WGS) entry which is preliminary data.</text>
</comment>
<reference evidence="1 13" key="1">
    <citation type="journal article" date="2018" name="Emerg. Microbes Infect.">
        <title>Phenotypic and molecular analysis of nontypeable Group B streptococci: identification of cps2a and hybrid cps2a/cps5 Group B streptococcal capsule gene clusters.</title>
        <authorList>
            <person name="Alhhazmi A."/>
            <person name="Tyrrell G.J."/>
        </authorList>
    </citation>
    <scope>NUCLEOTIDE SEQUENCE [LARGE SCALE GENOMIC DNA]</scope>
    <source>
        <strain evidence="1 13">PLGBS17</strain>
    </source>
</reference>
<dbReference type="EMBL" id="UAVB01000005">
    <property type="protein sequence ID" value="SQA20124.1"/>
    <property type="molecule type" value="Genomic_DNA"/>
</dbReference>
<evidence type="ECO:0000313" key="5">
    <source>
        <dbReference type="EMBL" id="SQA20276.1"/>
    </source>
</evidence>
<protein>
    <submittedName>
        <fullName evidence="6">Uncharacterized protein</fullName>
    </submittedName>
</protein>
<name>A0A2G3DKF0_STRAG</name>
<evidence type="ECO:0000313" key="2">
    <source>
        <dbReference type="EMBL" id="SQA17107.1"/>
    </source>
</evidence>
<dbReference type="EMBL" id="UAVB01000011">
    <property type="protein sequence ID" value="SQA20276.1"/>
    <property type="molecule type" value="Genomic_DNA"/>
</dbReference>
<dbReference type="RefSeq" id="WP_001247544.1">
    <property type="nucleotide sequence ID" value="NZ_CAACXY010000005.1"/>
</dbReference>
<evidence type="ECO:0000313" key="4">
    <source>
        <dbReference type="EMBL" id="SQA20124.1"/>
    </source>
</evidence>
<organism evidence="6 10">
    <name type="scientific">Streptococcus agalactiae</name>
    <dbReference type="NCBI Taxonomy" id="1311"/>
    <lineage>
        <taxon>Bacteria</taxon>
        <taxon>Bacillati</taxon>
        <taxon>Bacillota</taxon>
        <taxon>Bacilli</taxon>
        <taxon>Lactobacillales</taxon>
        <taxon>Streptococcaceae</taxon>
        <taxon>Streptococcus</taxon>
    </lineage>
</organism>
<dbReference type="Proteomes" id="UP000250200">
    <property type="component" value="Unassembled WGS sequence"/>
</dbReference>
<evidence type="ECO:0000313" key="3">
    <source>
        <dbReference type="EMBL" id="SQA20073.1"/>
    </source>
</evidence>
<dbReference type="EMBL" id="UAVB01000012">
    <property type="protein sequence ID" value="SQA20327.1"/>
    <property type="molecule type" value="Genomic_DNA"/>
</dbReference>
<accession>A0A2G3DKF0</accession>
<evidence type="ECO:0000313" key="12">
    <source>
        <dbReference type="Proteomes" id="UP000255140"/>
    </source>
</evidence>
<sequence length="47" mass="5322">MRPKQYPYSGNKKESIAVTVDSKTLAEKLEITDQSNISQAKHRLFGL</sequence>
<evidence type="ECO:0000313" key="6">
    <source>
        <dbReference type="EMBL" id="SQA20327.1"/>
    </source>
</evidence>